<dbReference type="AlphaFoldDB" id="A0A8E0KKT3"/>
<dbReference type="Proteomes" id="UP000016569">
    <property type="component" value="Unassembled WGS sequence"/>
</dbReference>
<proteinExistence type="predicted"/>
<protein>
    <submittedName>
        <fullName evidence="1">Uncharacterized protein</fullName>
    </submittedName>
</protein>
<comment type="caution">
    <text evidence="1">The sequence shown here is derived from an EMBL/GenBank/DDBJ whole genome shotgun (WGS) entry which is preliminary data.</text>
</comment>
<reference evidence="2" key="1">
    <citation type="journal article" date="2013" name="Genome Announc.">
        <title>Draft Genome Sequence of the Dimorphic Prosthecate Bacterium Brevundimonas abyssalis TAR-001T.</title>
        <authorList>
            <person name="Tsubouchi T."/>
            <person name="Nishi S."/>
            <person name="Usui K."/>
            <person name="Shimane Y."/>
            <person name="Takaki Y."/>
            <person name="Maruyama T."/>
            <person name="Hatada Y."/>
        </authorList>
    </citation>
    <scope>NUCLEOTIDE SEQUENCE [LARGE SCALE GENOMIC DNA]</scope>
    <source>
        <strain evidence="2">TAR-001</strain>
    </source>
</reference>
<organism evidence="1 2">
    <name type="scientific">Brevundimonas abyssalis TAR-001</name>
    <dbReference type="NCBI Taxonomy" id="1391729"/>
    <lineage>
        <taxon>Bacteria</taxon>
        <taxon>Pseudomonadati</taxon>
        <taxon>Pseudomonadota</taxon>
        <taxon>Alphaproteobacteria</taxon>
        <taxon>Caulobacterales</taxon>
        <taxon>Caulobacteraceae</taxon>
        <taxon>Brevundimonas</taxon>
    </lineage>
</organism>
<name>A0A8E0KKT3_9CAUL</name>
<gene>
    <name evidence="1" type="ORF">MBEBAB_1370</name>
</gene>
<sequence length="42" mass="5007">MIDVGCRQMHMGDEFDQATSHLERYRCSAKQPWHRAIMDILE</sequence>
<accession>A0A8E0KKT3</accession>
<evidence type="ECO:0000313" key="1">
    <source>
        <dbReference type="EMBL" id="GAD59120.1"/>
    </source>
</evidence>
<evidence type="ECO:0000313" key="2">
    <source>
        <dbReference type="Proteomes" id="UP000016569"/>
    </source>
</evidence>
<dbReference type="EMBL" id="BATC01000019">
    <property type="protein sequence ID" value="GAD59120.1"/>
    <property type="molecule type" value="Genomic_DNA"/>
</dbReference>
<keyword evidence="2" id="KW-1185">Reference proteome</keyword>